<comment type="caution">
    <text evidence="10">The sequence shown here is derived from an EMBL/GenBank/DDBJ whole genome shotgun (WGS) entry which is preliminary data.</text>
</comment>
<evidence type="ECO:0000256" key="1">
    <source>
        <dbReference type="ARBA" id="ARBA00005417"/>
    </source>
</evidence>
<dbReference type="FunFam" id="3.40.50.300:FF:000056">
    <property type="entry name" value="Cell division ATP-binding protein FtsE"/>
    <property type="match status" value="1"/>
</dbReference>
<dbReference type="InterPro" id="IPR017871">
    <property type="entry name" value="ABC_transporter-like_CS"/>
</dbReference>
<keyword evidence="2" id="KW-0813">Transport</keyword>
<comment type="similarity">
    <text evidence="1">Belongs to the ABC transporter superfamily.</text>
</comment>
<dbReference type="CDD" id="cd03258">
    <property type="entry name" value="ABC_MetN_methionine_transporter"/>
    <property type="match status" value="1"/>
</dbReference>
<dbReference type="InterPro" id="IPR041701">
    <property type="entry name" value="MetN_ABC"/>
</dbReference>
<dbReference type="EMBL" id="VSSQ01002738">
    <property type="protein sequence ID" value="MPM17126.1"/>
    <property type="molecule type" value="Genomic_DNA"/>
</dbReference>
<evidence type="ECO:0000256" key="4">
    <source>
        <dbReference type="ARBA" id="ARBA00022741"/>
    </source>
</evidence>
<dbReference type="SMART" id="SM00382">
    <property type="entry name" value="AAA"/>
    <property type="match status" value="1"/>
</dbReference>
<dbReference type="GO" id="GO:0005524">
    <property type="term" value="F:ATP binding"/>
    <property type="evidence" value="ECO:0007669"/>
    <property type="project" value="UniProtKB-KW"/>
</dbReference>
<dbReference type="InterPro" id="IPR050086">
    <property type="entry name" value="MetN_ABC_transporter-like"/>
</dbReference>
<dbReference type="InterPro" id="IPR003439">
    <property type="entry name" value="ABC_transporter-like_ATP-bd"/>
</dbReference>
<keyword evidence="7" id="KW-0029">Amino-acid transport</keyword>
<evidence type="ECO:0000256" key="3">
    <source>
        <dbReference type="ARBA" id="ARBA00022475"/>
    </source>
</evidence>
<gene>
    <name evidence="10" type="primary">btuD_143</name>
    <name evidence="10" type="ORF">SDC9_63511</name>
</gene>
<dbReference type="GO" id="GO:0016887">
    <property type="term" value="F:ATP hydrolysis activity"/>
    <property type="evidence" value="ECO:0007669"/>
    <property type="project" value="InterPro"/>
</dbReference>
<dbReference type="InterPro" id="IPR027417">
    <property type="entry name" value="P-loop_NTPase"/>
</dbReference>
<protein>
    <submittedName>
        <fullName evidence="10">Vitamin B12 import ATP-binding protein BtuD</fullName>
    </submittedName>
</protein>
<dbReference type="AlphaFoldDB" id="A0A644XLP6"/>
<name>A0A644XLP6_9ZZZZ</name>
<dbReference type="PROSITE" id="PS00211">
    <property type="entry name" value="ABC_TRANSPORTER_1"/>
    <property type="match status" value="1"/>
</dbReference>
<dbReference type="PANTHER" id="PTHR43166:SF30">
    <property type="entry name" value="METHIONINE IMPORT ATP-BINDING PROTEIN METN"/>
    <property type="match status" value="1"/>
</dbReference>
<sequence length="405" mass="44808">MKFETLRKIEKMAYIEIRDLKKSFSLKDGGNIEVLKGINLDIDRGDIYGIVGFSGAGKSTLIRCLNRLEEPDSGSVSVNGENVVEYPLDKLLQFRSETGMIFQQFNLLKAKNVYENIALPLKYRGTPRQDIKSRVAELLQIVGLEDKVQAYPSQLSGGQKQRVAIARALAANPKIILSDEATSALDPQTTDSILKLLKQLNRNFGITIILITHQMNVIQQICNKVAVIDDGLIAEQGTTFDVFAHPKAEITKRFVSGIFQTPTVEEVKNLKARTKDTVLLHLIFTGEKAGDSCIAGIIKVHGVDVNIVYNDPELYKTALKAAQKLGSEDKTGWIKVVPQPIVMGTEDFGRYSTVAPSFYAKVGSGKGPQLHSDYFLLDERALITLSALHVSFVNELLESAEKVRQ</sequence>
<feature type="domain" description="ABC transporter" evidence="9">
    <location>
        <begin position="15"/>
        <end position="255"/>
    </location>
</feature>
<keyword evidence="3" id="KW-1003">Cell membrane</keyword>
<dbReference type="PROSITE" id="PS50893">
    <property type="entry name" value="ABC_TRANSPORTER_2"/>
    <property type="match status" value="1"/>
</dbReference>
<evidence type="ECO:0000313" key="10">
    <source>
        <dbReference type="EMBL" id="MPM17126.1"/>
    </source>
</evidence>
<evidence type="ECO:0000256" key="5">
    <source>
        <dbReference type="ARBA" id="ARBA00022840"/>
    </source>
</evidence>
<dbReference type="PANTHER" id="PTHR43166">
    <property type="entry name" value="AMINO ACID IMPORT ATP-BINDING PROTEIN"/>
    <property type="match status" value="1"/>
</dbReference>
<reference evidence="10" key="1">
    <citation type="submission" date="2019-08" db="EMBL/GenBank/DDBJ databases">
        <authorList>
            <person name="Kucharzyk K."/>
            <person name="Murdoch R.W."/>
            <person name="Higgins S."/>
            <person name="Loffler F."/>
        </authorList>
    </citation>
    <scope>NUCLEOTIDE SEQUENCE</scope>
</reference>
<dbReference type="Gene3D" id="3.40.630.10">
    <property type="entry name" value="Zn peptidases"/>
    <property type="match status" value="1"/>
</dbReference>
<organism evidence="10">
    <name type="scientific">bioreactor metagenome</name>
    <dbReference type="NCBI Taxonomy" id="1076179"/>
    <lineage>
        <taxon>unclassified sequences</taxon>
        <taxon>metagenomes</taxon>
        <taxon>ecological metagenomes</taxon>
    </lineage>
</organism>
<evidence type="ECO:0000259" key="9">
    <source>
        <dbReference type="PROSITE" id="PS50893"/>
    </source>
</evidence>
<evidence type="ECO:0000256" key="8">
    <source>
        <dbReference type="ARBA" id="ARBA00023136"/>
    </source>
</evidence>
<keyword evidence="8" id="KW-0472">Membrane</keyword>
<dbReference type="GO" id="GO:0006865">
    <property type="term" value="P:amino acid transport"/>
    <property type="evidence" value="ECO:0007669"/>
    <property type="project" value="UniProtKB-KW"/>
</dbReference>
<dbReference type="InterPro" id="IPR003593">
    <property type="entry name" value="AAA+_ATPase"/>
</dbReference>
<dbReference type="SUPFAM" id="SSF53187">
    <property type="entry name" value="Zn-dependent exopeptidases"/>
    <property type="match status" value="1"/>
</dbReference>
<keyword evidence="5 10" id="KW-0067">ATP-binding</keyword>
<keyword evidence="6" id="KW-1278">Translocase</keyword>
<evidence type="ECO:0000256" key="7">
    <source>
        <dbReference type="ARBA" id="ARBA00022970"/>
    </source>
</evidence>
<keyword evidence="4" id="KW-0547">Nucleotide-binding</keyword>
<dbReference type="SUPFAM" id="SSF52540">
    <property type="entry name" value="P-loop containing nucleoside triphosphate hydrolases"/>
    <property type="match status" value="1"/>
</dbReference>
<dbReference type="Gene3D" id="3.40.50.300">
    <property type="entry name" value="P-loop containing nucleotide triphosphate hydrolases"/>
    <property type="match status" value="1"/>
</dbReference>
<evidence type="ECO:0000256" key="2">
    <source>
        <dbReference type="ARBA" id="ARBA00022448"/>
    </source>
</evidence>
<dbReference type="GO" id="GO:0005886">
    <property type="term" value="C:plasma membrane"/>
    <property type="evidence" value="ECO:0007669"/>
    <property type="project" value="UniProtKB-ARBA"/>
</dbReference>
<dbReference type="Pfam" id="PF00005">
    <property type="entry name" value="ABC_tran"/>
    <property type="match status" value="1"/>
</dbReference>
<proteinExistence type="inferred from homology"/>
<evidence type="ECO:0000256" key="6">
    <source>
        <dbReference type="ARBA" id="ARBA00022967"/>
    </source>
</evidence>
<accession>A0A644XLP6</accession>